<dbReference type="Proteomes" id="UP000630149">
    <property type="component" value="Unassembled WGS sequence"/>
</dbReference>
<proteinExistence type="predicted"/>
<keyword evidence="2" id="KW-1185">Reference proteome</keyword>
<dbReference type="AlphaFoldDB" id="A0A917K1F3"/>
<accession>A0A917K1F3</accession>
<protein>
    <submittedName>
        <fullName evidence="1">Uncharacterized protein</fullName>
    </submittedName>
</protein>
<reference evidence="1" key="1">
    <citation type="journal article" date="2014" name="Int. J. Syst. Evol. Microbiol.">
        <title>Complete genome sequence of Corynebacterium casei LMG S-19264T (=DSM 44701T), isolated from a smear-ripened cheese.</title>
        <authorList>
            <consortium name="US DOE Joint Genome Institute (JGI-PGF)"/>
            <person name="Walter F."/>
            <person name="Albersmeier A."/>
            <person name="Kalinowski J."/>
            <person name="Ruckert C."/>
        </authorList>
    </citation>
    <scope>NUCLEOTIDE SEQUENCE</scope>
    <source>
        <strain evidence="1">JCM 13919</strain>
    </source>
</reference>
<gene>
    <name evidence="1" type="ORF">GCM10007966_21570</name>
</gene>
<dbReference type="RefSeq" id="WP_131777413.1">
    <property type="nucleotide sequence ID" value="NZ_BMOB01000013.1"/>
</dbReference>
<reference evidence="1" key="2">
    <citation type="submission" date="2020-09" db="EMBL/GenBank/DDBJ databases">
        <authorList>
            <person name="Sun Q."/>
            <person name="Ohkuma M."/>
        </authorList>
    </citation>
    <scope>NUCLEOTIDE SEQUENCE</scope>
    <source>
        <strain evidence="1">JCM 13919</strain>
    </source>
</reference>
<evidence type="ECO:0000313" key="2">
    <source>
        <dbReference type="Proteomes" id="UP000630149"/>
    </source>
</evidence>
<organism evidence="1 2">
    <name type="scientific">Legionella impletisoli</name>
    <dbReference type="NCBI Taxonomy" id="343510"/>
    <lineage>
        <taxon>Bacteria</taxon>
        <taxon>Pseudomonadati</taxon>
        <taxon>Pseudomonadota</taxon>
        <taxon>Gammaproteobacteria</taxon>
        <taxon>Legionellales</taxon>
        <taxon>Legionellaceae</taxon>
        <taxon>Legionella</taxon>
    </lineage>
</organism>
<name>A0A917K1F3_9GAMM</name>
<sequence>MKRLLLGIAAMVFFVGTGFASPDWPLKEEVQVITIQTDSGTQIKVHVPKEEQDKLKDVKHGDTVKLVAPGSIIGPDGCEDGPCRLEDN</sequence>
<evidence type="ECO:0000313" key="1">
    <source>
        <dbReference type="EMBL" id="GGI92649.1"/>
    </source>
</evidence>
<comment type="caution">
    <text evidence="1">The sequence shown here is derived from an EMBL/GenBank/DDBJ whole genome shotgun (WGS) entry which is preliminary data.</text>
</comment>
<dbReference type="EMBL" id="BMOB01000013">
    <property type="protein sequence ID" value="GGI92649.1"/>
    <property type="molecule type" value="Genomic_DNA"/>
</dbReference>